<feature type="compositionally biased region" description="Basic and acidic residues" evidence="7">
    <location>
        <begin position="350"/>
        <end position="364"/>
    </location>
</feature>
<organism evidence="9 10">
    <name type="scientific">Legionella erythra</name>
    <dbReference type="NCBI Taxonomy" id="448"/>
    <lineage>
        <taxon>Bacteria</taxon>
        <taxon>Pseudomonadati</taxon>
        <taxon>Pseudomonadota</taxon>
        <taxon>Gammaproteobacteria</taxon>
        <taxon>Legionellales</taxon>
        <taxon>Legionellaceae</taxon>
        <taxon>Legionella</taxon>
    </lineage>
</organism>
<evidence type="ECO:0000256" key="7">
    <source>
        <dbReference type="SAM" id="MobiDB-lite"/>
    </source>
</evidence>
<dbReference type="PATRIC" id="fig|448.7.peg.54"/>
<dbReference type="Pfam" id="PF00069">
    <property type="entry name" value="Pkinase"/>
    <property type="match status" value="1"/>
</dbReference>
<dbReference type="Proteomes" id="UP000054773">
    <property type="component" value="Unassembled WGS sequence"/>
</dbReference>
<dbReference type="PROSITE" id="PS50011">
    <property type="entry name" value="PROTEIN_KINASE_DOM"/>
    <property type="match status" value="1"/>
</dbReference>
<evidence type="ECO:0000256" key="2">
    <source>
        <dbReference type="ARBA" id="ARBA00022527"/>
    </source>
</evidence>
<evidence type="ECO:0000256" key="1">
    <source>
        <dbReference type="ARBA" id="ARBA00012513"/>
    </source>
</evidence>
<dbReference type="GO" id="GO:0005737">
    <property type="term" value="C:cytoplasm"/>
    <property type="evidence" value="ECO:0007669"/>
    <property type="project" value="TreeGrafter"/>
</dbReference>
<evidence type="ECO:0000256" key="5">
    <source>
        <dbReference type="ARBA" id="ARBA00022777"/>
    </source>
</evidence>
<dbReference type="STRING" id="448.Lery_0053"/>
<accession>A0A0W0TW09</accession>
<sequence length="374" mass="42409">MITIDPTQLDAAGKKLLFDLINQAEDNEIAAGKHTLSCSENTQDIFLVHPLLITEKTATCVHAEVLAKPFESGSYGSVMLSLGKIKSENDMSFQERAPEKQQVIKRIALSRMPEKRIHKEALRTQLANESLRCKEPVFSQAYGFLRMRKAGDMDLFKLHRRLLKNRIELSLLQYLDISLALVKAVDELHEKGRIHRDLKPENIMITLSPLTVKLIDFAFSCPKSKKEGKTIKGTLPFLPPEAFYKIKVSVAGDIFSLGMTLAEFWGDCSLDHIKERDFDCFEKYYSHRKAEKLKLFTGMTVPSEIADPLNELLHGMIRFDPDKRPPLKTVMSTLASLIELEKQYLAQQSDHQDDVQEVSEKDETPGPELPVRVG</sequence>
<dbReference type="InterPro" id="IPR000719">
    <property type="entry name" value="Prot_kinase_dom"/>
</dbReference>
<dbReference type="RefSeq" id="WP_058525244.1">
    <property type="nucleotide sequence ID" value="NZ_CAAAHY010000004.1"/>
</dbReference>
<proteinExistence type="predicted"/>
<keyword evidence="6" id="KW-0067">ATP-binding</keyword>
<feature type="domain" description="Protein kinase" evidence="8">
    <location>
        <begin position="64"/>
        <end position="345"/>
    </location>
</feature>
<dbReference type="GO" id="GO:0006796">
    <property type="term" value="P:phosphate-containing compound metabolic process"/>
    <property type="evidence" value="ECO:0007669"/>
    <property type="project" value="UniProtKB-ARBA"/>
</dbReference>
<evidence type="ECO:0000259" key="8">
    <source>
        <dbReference type="PROSITE" id="PS50011"/>
    </source>
</evidence>
<dbReference type="GO" id="GO:0004674">
    <property type="term" value="F:protein serine/threonine kinase activity"/>
    <property type="evidence" value="ECO:0007669"/>
    <property type="project" value="UniProtKB-KW"/>
</dbReference>
<dbReference type="InterPro" id="IPR011009">
    <property type="entry name" value="Kinase-like_dom_sf"/>
</dbReference>
<evidence type="ECO:0000256" key="6">
    <source>
        <dbReference type="ARBA" id="ARBA00022840"/>
    </source>
</evidence>
<dbReference type="GO" id="GO:0005524">
    <property type="term" value="F:ATP binding"/>
    <property type="evidence" value="ECO:0007669"/>
    <property type="project" value="UniProtKB-KW"/>
</dbReference>
<dbReference type="GO" id="GO:0006417">
    <property type="term" value="P:regulation of translation"/>
    <property type="evidence" value="ECO:0007669"/>
    <property type="project" value="UniProtKB-ARBA"/>
</dbReference>
<evidence type="ECO:0000313" key="9">
    <source>
        <dbReference type="EMBL" id="KTC99943.1"/>
    </source>
</evidence>
<dbReference type="OrthoDB" id="9801841at2"/>
<comment type="caution">
    <text evidence="9">The sequence shown here is derived from an EMBL/GenBank/DDBJ whole genome shotgun (WGS) entry which is preliminary data.</text>
</comment>
<reference evidence="9 10" key="1">
    <citation type="submission" date="2015-11" db="EMBL/GenBank/DDBJ databases">
        <title>Genomic analysis of 38 Legionella species identifies large and diverse effector repertoires.</title>
        <authorList>
            <person name="Burstein D."/>
            <person name="Amaro F."/>
            <person name="Zusman T."/>
            <person name="Lifshitz Z."/>
            <person name="Cohen O."/>
            <person name="Gilbert J.A."/>
            <person name="Pupko T."/>
            <person name="Shuman H.A."/>
            <person name="Segal G."/>
        </authorList>
    </citation>
    <scope>NUCLEOTIDE SEQUENCE [LARGE SCALE GENOMIC DNA]</scope>
    <source>
        <strain evidence="9 10">SE-32A-C8</strain>
    </source>
</reference>
<gene>
    <name evidence="9" type="ORF">Lery_0053</name>
</gene>
<keyword evidence="2" id="KW-0723">Serine/threonine-protein kinase</keyword>
<keyword evidence="4" id="KW-0547">Nucleotide-binding</keyword>
<dbReference type="AlphaFoldDB" id="A0A0W0TW09"/>
<keyword evidence="5" id="KW-0418">Kinase</keyword>
<dbReference type="PANTHER" id="PTHR11042">
    <property type="entry name" value="EUKARYOTIC TRANSLATION INITIATION FACTOR 2-ALPHA KINASE EIF2-ALPHA KINASE -RELATED"/>
    <property type="match status" value="1"/>
</dbReference>
<evidence type="ECO:0000256" key="3">
    <source>
        <dbReference type="ARBA" id="ARBA00022679"/>
    </source>
</evidence>
<protein>
    <recommendedName>
        <fullName evidence="1">non-specific serine/threonine protein kinase</fullName>
        <ecNumber evidence="1">2.7.11.1</ecNumber>
    </recommendedName>
</protein>
<feature type="region of interest" description="Disordered" evidence="7">
    <location>
        <begin position="347"/>
        <end position="374"/>
    </location>
</feature>
<dbReference type="GO" id="GO:0006950">
    <property type="term" value="P:response to stress"/>
    <property type="evidence" value="ECO:0007669"/>
    <property type="project" value="UniProtKB-ARBA"/>
</dbReference>
<dbReference type="SMART" id="SM00220">
    <property type="entry name" value="S_TKc"/>
    <property type="match status" value="1"/>
</dbReference>
<dbReference type="EMBL" id="LNYA01000001">
    <property type="protein sequence ID" value="KTC99943.1"/>
    <property type="molecule type" value="Genomic_DNA"/>
</dbReference>
<dbReference type="Gene3D" id="1.10.510.10">
    <property type="entry name" value="Transferase(Phosphotransferase) domain 1"/>
    <property type="match status" value="1"/>
</dbReference>
<dbReference type="EC" id="2.7.11.1" evidence="1"/>
<evidence type="ECO:0000313" key="10">
    <source>
        <dbReference type="Proteomes" id="UP000054773"/>
    </source>
</evidence>
<dbReference type="SUPFAM" id="SSF56112">
    <property type="entry name" value="Protein kinase-like (PK-like)"/>
    <property type="match status" value="1"/>
</dbReference>
<evidence type="ECO:0000256" key="4">
    <source>
        <dbReference type="ARBA" id="ARBA00022741"/>
    </source>
</evidence>
<dbReference type="PANTHER" id="PTHR11042:SF160">
    <property type="entry name" value="EUKARYOTIC TRANSLATION INITIATION FACTOR 2-ALPHA KINASE 1"/>
    <property type="match status" value="1"/>
</dbReference>
<dbReference type="InterPro" id="IPR050339">
    <property type="entry name" value="CC_SR_Kinase"/>
</dbReference>
<keyword evidence="10" id="KW-1185">Reference proteome</keyword>
<name>A0A0W0TW09_LEGER</name>
<keyword evidence="3" id="KW-0808">Transferase</keyword>